<evidence type="ECO:0000313" key="6">
    <source>
        <dbReference type="Proteomes" id="UP001157961"/>
    </source>
</evidence>
<name>A0ABY1PDZ9_9RHOB</name>
<dbReference type="SUPFAM" id="SSF51735">
    <property type="entry name" value="NAD(P)-binding Rossmann-fold domains"/>
    <property type="match status" value="1"/>
</dbReference>
<dbReference type="InterPro" id="IPR051721">
    <property type="entry name" value="Biopterin_syn/organic_redct"/>
</dbReference>
<dbReference type="PANTHER" id="PTHR44085">
    <property type="entry name" value="SEPIAPTERIN REDUCTASE"/>
    <property type="match status" value="1"/>
</dbReference>
<proteinExistence type="predicted"/>
<accession>A0ABY1PDZ9</accession>
<keyword evidence="4" id="KW-0560">Oxidoreductase</keyword>
<evidence type="ECO:0000256" key="1">
    <source>
        <dbReference type="ARBA" id="ARBA00004496"/>
    </source>
</evidence>
<evidence type="ECO:0000313" key="5">
    <source>
        <dbReference type="EMBL" id="SMP30824.1"/>
    </source>
</evidence>
<organism evidence="5 6">
    <name type="scientific">Shimia sagamensis</name>
    <dbReference type="NCBI Taxonomy" id="1566352"/>
    <lineage>
        <taxon>Bacteria</taxon>
        <taxon>Pseudomonadati</taxon>
        <taxon>Pseudomonadota</taxon>
        <taxon>Alphaproteobacteria</taxon>
        <taxon>Rhodobacterales</taxon>
        <taxon>Roseobacteraceae</taxon>
    </lineage>
</organism>
<dbReference type="Proteomes" id="UP001157961">
    <property type="component" value="Unassembled WGS sequence"/>
</dbReference>
<dbReference type="InterPro" id="IPR036291">
    <property type="entry name" value="NAD(P)-bd_dom_sf"/>
</dbReference>
<sequence>MKKAIITGHSKGLGAGMVSCLIEAGYEVLGLSRSGIGSDIAGLTELALDLGDTDAVTALAVGAEFAGFLEGASEAVLINNAGIVEPIAPIGRQDAGKIAQSLAVNVTAALILSDAFVAATEGAERRVAHISSGAGRNAYTGWSVYCATKAAMDMHARAMVEDAVAGLKAESIAPGVIDTGMQATIRSAPEEDFALLDQFKSMKAEGGLAKAEDTAAKICAHILSDQFGAEILTDVRTF</sequence>
<dbReference type="EMBL" id="FXTY01000007">
    <property type="protein sequence ID" value="SMP30824.1"/>
    <property type="molecule type" value="Genomic_DNA"/>
</dbReference>
<dbReference type="PRINTS" id="PR00081">
    <property type="entry name" value="GDHRDH"/>
</dbReference>
<dbReference type="Pfam" id="PF00106">
    <property type="entry name" value="adh_short"/>
    <property type="match status" value="1"/>
</dbReference>
<evidence type="ECO:0000256" key="3">
    <source>
        <dbReference type="ARBA" id="ARBA00022857"/>
    </source>
</evidence>
<reference evidence="5 6" key="1">
    <citation type="submission" date="2017-05" db="EMBL/GenBank/DDBJ databases">
        <authorList>
            <person name="Varghese N."/>
            <person name="Submissions S."/>
        </authorList>
    </citation>
    <scope>NUCLEOTIDE SEQUENCE [LARGE SCALE GENOMIC DNA]</scope>
    <source>
        <strain evidence="5 6">DSM 29734</strain>
    </source>
</reference>
<comment type="subcellular location">
    <subcellularLocation>
        <location evidence="1">Cytoplasm</location>
    </subcellularLocation>
</comment>
<dbReference type="InterPro" id="IPR002347">
    <property type="entry name" value="SDR_fam"/>
</dbReference>
<gene>
    <name evidence="5" type="ORF">SAMN06265373_107160</name>
</gene>
<keyword evidence="3" id="KW-0521">NADP</keyword>
<keyword evidence="6" id="KW-1185">Reference proteome</keyword>
<comment type="caution">
    <text evidence="5">The sequence shown here is derived from an EMBL/GenBank/DDBJ whole genome shotgun (WGS) entry which is preliminary data.</text>
</comment>
<keyword evidence="2" id="KW-0963">Cytoplasm</keyword>
<protein>
    <submittedName>
        <fullName evidence="5">NAD(P)-dependent dehydrogenase, short-chain alcohol dehydrogenase family</fullName>
    </submittedName>
</protein>
<dbReference type="RefSeq" id="WP_283427263.1">
    <property type="nucleotide sequence ID" value="NZ_FXTY01000007.1"/>
</dbReference>
<evidence type="ECO:0000256" key="2">
    <source>
        <dbReference type="ARBA" id="ARBA00022490"/>
    </source>
</evidence>
<dbReference type="Gene3D" id="3.40.50.720">
    <property type="entry name" value="NAD(P)-binding Rossmann-like Domain"/>
    <property type="match status" value="1"/>
</dbReference>
<evidence type="ECO:0000256" key="4">
    <source>
        <dbReference type="ARBA" id="ARBA00023002"/>
    </source>
</evidence>
<dbReference type="PANTHER" id="PTHR44085:SF2">
    <property type="entry name" value="SEPIAPTERIN REDUCTASE"/>
    <property type="match status" value="1"/>
</dbReference>